<evidence type="ECO:0000313" key="8">
    <source>
        <dbReference type="Proteomes" id="UP000665020"/>
    </source>
</evidence>
<keyword evidence="2 6" id="KW-0489">Methyltransferase</keyword>
<dbReference type="NCBIfam" id="TIGR00246">
    <property type="entry name" value="tRNA_RlmH_YbeA"/>
    <property type="match status" value="1"/>
</dbReference>
<dbReference type="HAMAP" id="MF_00658">
    <property type="entry name" value="23SrRNA_methyltr_H"/>
    <property type="match status" value="1"/>
</dbReference>
<evidence type="ECO:0000256" key="1">
    <source>
        <dbReference type="ARBA" id="ARBA00022552"/>
    </source>
</evidence>
<dbReference type="PANTHER" id="PTHR33603:SF1">
    <property type="entry name" value="RIBOSOMAL RNA LARGE SUBUNIT METHYLTRANSFERASE H"/>
    <property type="match status" value="1"/>
</dbReference>
<dbReference type="InterPro" id="IPR029026">
    <property type="entry name" value="tRNA_m1G_MTases_N"/>
</dbReference>
<dbReference type="KEGG" id="ifn:GM661_01040"/>
<dbReference type="AlphaFoldDB" id="A0A8A7KCN9"/>
<keyword evidence="4 6" id="KW-0949">S-adenosyl-L-methionine</keyword>
<sequence>MEINIICPGKAKEDYLQIGINEFIKRLQPYTGVNIREVADEKIPANPSEADLERVKDKEGKGIITALADKTYIIVLDVKGKPMTSPGLAKSIQNLQLNGRSSISFVIGGALGLSKHVLKKADYRLSLSHMTFTHQMVRLILLEQVYRAFKIIRGEPYHL</sequence>
<comment type="similarity">
    <text evidence="5 6">Belongs to the RNA methyltransferase RlmH family.</text>
</comment>
<evidence type="ECO:0000256" key="5">
    <source>
        <dbReference type="ARBA" id="ARBA00038303"/>
    </source>
</evidence>
<protein>
    <recommendedName>
        <fullName evidence="6">Ribosomal RNA large subunit methyltransferase H</fullName>
        <ecNumber evidence="6">2.1.1.177</ecNumber>
    </recommendedName>
    <alternativeName>
        <fullName evidence="6">23S rRNA (pseudouridine1915-N3)-methyltransferase</fullName>
    </alternativeName>
    <alternativeName>
        <fullName evidence="6">23S rRNA m3Psi1915 methyltransferase</fullName>
    </alternativeName>
    <alternativeName>
        <fullName evidence="6">rRNA (pseudouridine-N3-)-methyltransferase RlmH</fullName>
    </alternativeName>
</protein>
<gene>
    <name evidence="6 7" type="primary">rlmH</name>
    <name evidence="7" type="ORF">GM661_01040</name>
</gene>
<feature type="binding site" evidence="6">
    <location>
        <position position="76"/>
    </location>
    <ligand>
        <name>S-adenosyl-L-methionine</name>
        <dbReference type="ChEBI" id="CHEBI:59789"/>
    </ligand>
</feature>
<dbReference type="PIRSF" id="PIRSF004505">
    <property type="entry name" value="MT_bac"/>
    <property type="match status" value="1"/>
</dbReference>
<proteinExistence type="inferred from homology"/>
<keyword evidence="8" id="KW-1185">Reference proteome</keyword>
<dbReference type="Proteomes" id="UP000665020">
    <property type="component" value="Chromosome"/>
</dbReference>
<dbReference type="InterPro" id="IPR003742">
    <property type="entry name" value="RlmH-like"/>
</dbReference>
<dbReference type="RefSeq" id="WP_230868368.1">
    <property type="nucleotide sequence ID" value="NZ_CP046640.1"/>
</dbReference>
<dbReference type="InterPro" id="IPR029028">
    <property type="entry name" value="Alpha/beta_knot_MTases"/>
</dbReference>
<keyword evidence="6" id="KW-0963">Cytoplasm</keyword>
<keyword evidence="3 6" id="KW-0808">Transferase</keyword>
<dbReference type="CDD" id="cd18081">
    <property type="entry name" value="RlmH-like"/>
    <property type="match status" value="1"/>
</dbReference>
<dbReference type="GO" id="GO:0005737">
    <property type="term" value="C:cytoplasm"/>
    <property type="evidence" value="ECO:0007669"/>
    <property type="project" value="UniProtKB-SubCell"/>
</dbReference>
<evidence type="ECO:0000256" key="3">
    <source>
        <dbReference type="ARBA" id="ARBA00022679"/>
    </source>
</evidence>
<organism evidence="7 8">
    <name type="scientific">Iocasia fonsfrigidae</name>
    <dbReference type="NCBI Taxonomy" id="2682810"/>
    <lineage>
        <taxon>Bacteria</taxon>
        <taxon>Bacillati</taxon>
        <taxon>Bacillota</taxon>
        <taxon>Clostridia</taxon>
        <taxon>Halanaerobiales</taxon>
        <taxon>Halanaerobiaceae</taxon>
        <taxon>Iocasia</taxon>
    </lineage>
</organism>
<dbReference type="SUPFAM" id="SSF75217">
    <property type="entry name" value="alpha/beta knot"/>
    <property type="match status" value="1"/>
</dbReference>
<dbReference type="Pfam" id="PF02590">
    <property type="entry name" value="SPOUT_MTase"/>
    <property type="match status" value="1"/>
</dbReference>
<accession>A0A8A7KCN9</accession>
<dbReference type="EMBL" id="CP046640">
    <property type="protein sequence ID" value="QTL96657.1"/>
    <property type="molecule type" value="Genomic_DNA"/>
</dbReference>
<evidence type="ECO:0000256" key="4">
    <source>
        <dbReference type="ARBA" id="ARBA00022691"/>
    </source>
</evidence>
<name>A0A8A7KCN9_9FIRM</name>
<comment type="catalytic activity">
    <reaction evidence="6">
        <text>pseudouridine(1915) in 23S rRNA + S-adenosyl-L-methionine = N(3)-methylpseudouridine(1915) in 23S rRNA + S-adenosyl-L-homocysteine + H(+)</text>
        <dbReference type="Rhea" id="RHEA:42752"/>
        <dbReference type="Rhea" id="RHEA-COMP:10221"/>
        <dbReference type="Rhea" id="RHEA-COMP:10222"/>
        <dbReference type="ChEBI" id="CHEBI:15378"/>
        <dbReference type="ChEBI" id="CHEBI:57856"/>
        <dbReference type="ChEBI" id="CHEBI:59789"/>
        <dbReference type="ChEBI" id="CHEBI:65314"/>
        <dbReference type="ChEBI" id="CHEBI:74486"/>
        <dbReference type="EC" id="2.1.1.177"/>
    </reaction>
</comment>
<dbReference type="Gene3D" id="3.40.1280.10">
    <property type="match status" value="1"/>
</dbReference>
<reference evidence="7" key="1">
    <citation type="submission" date="2019-12" db="EMBL/GenBank/DDBJ databases">
        <authorList>
            <person name="zhang j."/>
            <person name="sun C.M."/>
        </authorList>
    </citation>
    <scope>NUCLEOTIDE SEQUENCE</scope>
    <source>
        <strain evidence="7">NS-1</strain>
    </source>
</reference>
<evidence type="ECO:0000313" key="7">
    <source>
        <dbReference type="EMBL" id="QTL96657.1"/>
    </source>
</evidence>
<feature type="binding site" evidence="6">
    <location>
        <begin position="127"/>
        <end position="132"/>
    </location>
    <ligand>
        <name>S-adenosyl-L-methionine</name>
        <dbReference type="ChEBI" id="CHEBI:59789"/>
    </ligand>
</feature>
<evidence type="ECO:0000256" key="2">
    <source>
        <dbReference type="ARBA" id="ARBA00022603"/>
    </source>
</evidence>
<dbReference type="PANTHER" id="PTHR33603">
    <property type="entry name" value="METHYLTRANSFERASE"/>
    <property type="match status" value="1"/>
</dbReference>
<dbReference type="GO" id="GO:0070038">
    <property type="term" value="F:rRNA (pseudouridine-N3-)-methyltransferase activity"/>
    <property type="evidence" value="ECO:0007669"/>
    <property type="project" value="UniProtKB-UniRule"/>
</dbReference>
<feature type="binding site" evidence="6">
    <location>
        <position position="108"/>
    </location>
    <ligand>
        <name>S-adenosyl-L-methionine</name>
        <dbReference type="ChEBI" id="CHEBI:59789"/>
    </ligand>
</feature>
<comment type="subunit">
    <text evidence="6">Homodimer.</text>
</comment>
<comment type="subcellular location">
    <subcellularLocation>
        <location evidence="6">Cytoplasm</location>
    </subcellularLocation>
</comment>
<dbReference type="EC" id="2.1.1.177" evidence="6"/>
<dbReference type="NCBIfam" id="NF000985">
    <property type="entry name" value="PRK00103.1-3"/>
    <property type="match status" value="1"/>
</dbReference>
<keyword evidence="1 6" id="KW-0698">rRNA processing</keyword>
<comment type="function">
    <text evidence="6">Specifically methylates the pseudouridine at position 1915 (m3Psi1915) in 23S rRNA.</text>
</comment>
<evidence type="ECO:0000256" key="6">
    <source>
        <dbReference type="HAMAP-Rule" id="MF_00658"/>
    </source>
</evidence>